<sequence>MEEAGGGGATEESRHLIHVCPCQHFELFSGALLLATKSPSLSRQNEGKSQIGGVMVERERGGSGGGGDRVTAADVWQGASQETPHSSSSCSSSSTLAALIA</sequence>
<comment type="caution">
    <text evidence="2">The sequence shown here is derived from an EMBL/GenBank/DDBJ whole genome shotgun (WGS) entry which is preliminary data.</text>
</comment>
<name>A0A9N7Y6T6_PLEPL</name>
<evidence type="ECO:0000313" key="3">
    <source>
        <dbReference type="Proteomes" id="UP001153269"/>
    </source>
</evidence>
<feature type="region of interest" description="Disordered" evidence="1">
    <location>
        <begin position="39"/>
        <end position="101"/>
    </location>
</feature>
<keyword evidence="3" id="KW-1185">Reference proteome</keyword>
<protein>
    <submittedName>
        <fullName evidence="2">Uncharacterized protein</fullName>
    </submittedName>
</protein>
<evidence type="ECO:0000313" key="2">
    <source>
        <dbReference type="EMBL" id="CAB1414886.1"/>
    </source>
</evidence>
<dbReference type="EMBL" id="CADEAL010000126">
    <property type="protein sequence ID" value="CAB1414886.1"/>
    <property type="molecule type" value="Genomic_DNA"/>
</dbReference>
<organism evidence="2 3">
    <name type="scientific">Pleuronectes platessa</name>
    <name type="common">European plaice</name>
    <dbReference type="NCBI Taxonomy" id="8262"/>
    <lineage>
        <taxon>Eukaryota</taxon>
        <taxon>Metazoa</taxon>
        <taxon>Chordata</taxon>
        <taxon>Craniata</taxon>
        <taxon>Vertebrata</taxon>
        <taxon>Euteleostomi</taxon>
        <taxon>Actinopterygii</taxon>
        <taxon>Neopterygii</taxon>
        <taxon>Teleostei</taxon>
        <taxon>Neoteleostei</taxon>
        <taxon>Acanthomorphata</taxon>
        <taxon>Carangaria</taxon>
        <taxon>Pleuronectiformes</taxon>
        <taxon>Pleuronectoidei</taxon>
        <taxon>Pleuronectidae</taxon>
        <taxon>Pleuronectes</taxon>
    </lineage>
</organism>
<gene>
    <name evidence="2" type="ORF">PLEPLA_LOCUS2598</name>
</gene>
<dbReference type="Proteomes" id="UP001153269">
    <property type="component" value="Unassembled WGS sequence"/>
</dbReference>
<dbReference type="AlphaFoldDB" id="A0A9N7Y6T6"/>
<evidence type="ECO:0000256" key="1">
    <source>
        <dbReference type="SAM" id="MobiDB-lite"/>
    </source>
</evidence>
<feature type="compositionally biased region" description="Polar residues" evidence="1">
    <location>
        <begin position="39"/>
        <end position="48"/>
    </location>
</feature>
<proteinExistence type="predicted"/>
<accession>A0A9N7Y6T6</accession>
<reference evidence="2" key="1">
    <citation type="submission" date="2020-03" db="EMBL/GenBank/DDBJ databases">
        <authorList>
            <person name="Weist P."/>
        </authorList>
    </citation>
    <scope>NUCLEOTIDE SEQUENCE</scope>
</reference>